<dbReference type="EMBL" id="JBBNFP010000035">
    <property type="protein sequence ID" value="MEQ2487179.1"/>
    <property type="molecule type" value="Genomic_DNA"/>
</dbReference>
<sequence>MTGIFIVKQLGTVQSFESRKNPGQSVTCADAVLREMGSPDYADSFKVRLFGKNATNPPHVGEAVCAKLRFRTEEHDGKAYMDCTAEELTPVATIY</sequence>
<proteinExistence type="predicted"/>
<evidence type="ECO:0000313" key="1">
    <source>
        <dbReference type="EMBL" id="MEQ2487179.1"/>
    </source>
</evidence>
<keyword evidence="2" id="KW-1185">Reference proteome</keyword>
<protein>
    <submittedName>
        <fullName evidence="1">Uncharacterized protein</fullName>
    </submittedName>
</protein>
<gene>
    <name evidence="1" type="ORF">AAAT34_08960</name>
</gene>
<comment type="caution">
    <text evidence="1">The sequence shown here is derived from an EMBL/GenBank/DDBJ whole genome shotgun (WGS) entry which is preliminary data.</text>
</comment>
<reference evidence="1 2" key="1">
    <citation type="submission" date="2024-04" db="EMBL/GenBank/DDBJ databases">
        <title>Human intestinal bacterial collection.</title>
        <authorList>
            <person name="Pauvert C."/>
            <person name="Hitch T.C.A."/>
            <person name="Clavel T."/>
        </authorList>
    </citation>
    <scope>NUCLEOTIDE SEQUENCE [LARGE SCALE GENOMIC DNA]</scope>
    <source>
        <strain evidence="1 2">CLA-AA-H145</strain>
    </source>
</reference>
<organism evidence="1 2">
    <name type="scientific">Hallella faecis</name>
    <dbReference type="NCBI Taxonomy" id="2841596"/>
    <lineage>
        <taxon>Bacteria</taxon>
        <taxon>Pseudomonadati</taxon>
        <taxon>Bacteroidota</taxon>
        <taxon>Bacteroidia</taxon>
        <taxon>Bacteroidales</taxon>
        <taxon>Prevotellaceae</taxon>
        <taxon>Hallella</taxon>
    </lineage>
</organism>
<dbReference type="RefSeq" id="WP_215760217.1">
    <property type="nucleotide sequence ID" value="NZ_JAHKBE010000034.1"/>
</dbReference>
<evidence type="ECO:0000313" key="2">
    <source>
        <dbReference type="Proteomes" id="UP001487296"/>
    </source>
</evidence>
<dbReference type="Proteomes" id="UP001487296">
    <property type="component" value="Unassembled WGS sequence"/>
</dbReference>
<name>A0ABV1FRZ5_9BACT</name>
<accession>A0ABV1FRZ5</accession>